<evidence type="ECO:0000256" key="1">
    <source>
        <dbReference type="SAM" id="SignalP"/>
    </source>
</evidence>
<keyword evidence="3" id="KW-1185">Reference proteome</keyword>
<organism evidence="2 3">
    <name type="scientific">Halomonas organivorans</name>
    <dbReference type="NCBI Taxonomy" id="257772"/>
    <lineage>
        <taxon>Bacteria</taxon>
        <taxon>Pseudomonadati</taxon>
        <taxon>Pseudomonadota</taxon>
        <taxon>Gammaproteobacteria</taxon>
        <taxon>Oceanospirillales</taxon>
        <taxon>Halomonadaceae</taxon>
        <taxon>Halomonas</taxon>
    </lineage>
</organism>
<dbReference type="GO" id="GO:0006878">
    <property type="term" value="P:intracellular copper ion homeostasis"/>
    <property type="evidence" value="ECO:0007669"/>
    <property type="project" value="InterPro"/>
</dbReference>
<evidence type="ECO:0000313" key="2">
    <source>
        <dbReference type="EMBL" id="MBB3140299.1"/>
    </source>
</evidence>
<dbReference type="Proteomes" id="UP000525987">
    <property type="component" value="Unassembled WGS sequence"/>
</dbReference>
<sequence length="256" mass="28611">MKAKRIAVSLGTTIAMLAATGIQAEDGYDAPAHWPSPIVEHPRGSLLVDRLEYARPDEGDDALVWDFRAWYGGDVNRVYLKGEGENVQGDGEAPEFESLDLLYSRLIAPFWELQGGIGYQGGIATDDHLERYFGVINLQGLVPYRFETDADLRISEDGDLSASLESEYDVRITQRLFLQPRLEMAVSADEVPEFGIGKGLNSVRTGLRLRYEFHRKFAPYIGGYWQKTYGDTADMARAEGEATEDTGIVAGIRMWY</sequence>
<reference evidence="2 3" key="1">
    <citation type="submission" date="2020-08" db="EMBL/GenBank/DDBJ databases">
        <title>Genomic Encyclopedia of Type Strains, Phase III (KMG-III): the genomes of soil and plant-associated and newly described type strains.</title>
        <authorList>
            <person name="Whitman W."/>
        </authorList>
    </citation>
    <scope>NUCLEOTIDE SEQUENCE [LARGE SCALE GENOMIC DNA]</scope>
    <source>
        <strain evidence="2 3">CECT 5995</strain>
    </source>
</reference>
<dbReference type="EMBL" id="JACHXM010000004">
    <property type="protein sequence ID" value="MBB3140299.1"/>
    <property type="molecule type" value="Genomic_DNA"/>
</dbReference>
<name>A0A7W5G4N5_9GAMM</name>
<protein>
    <submittedName>
        <fullName evidence="2">Copper resistance protein B</fullName>
    </submittedName>
</protein>
<keyword evidence="1" id="KW-0732">Signal</keyword>
<dbReference type="InterPro" id="IPR007939">
    <property type="entry name" value="Cu-R_B_prcur"/>
</dbReference>
<feature type="signal peptide" evidence="1">
    <location>
        <begin position="1"/>
        <end position="24"/>
    </location>
</feature>
<dbReference type="GO" id="GO:0005507">
    <property type="term" value="F:copper ion binding"/>
    <property type="evidence" value="ECO:0007669"/>
    <property type="project" value="InterPro"/>
</dbReference>
<comment type="caution">
    <text evidence="2">The sequence shown here is derived from an EMBL/GenBank/DDBJ whole genome shotgun (WGS) entry which is preliminary data.</text>
</comment>
<dbReference type="Pfam" id="PF05275">
    <property type="entry name" value="CopB"/>
    <property type="match status" value="1"/>
</dbReference>
<dbReference type="RefSeq" id="WP_183386705.1">
    <property type="nucleotide sequence ID" value="NZ_JACHXM010000004.1"/>
</dbReference>
<evidence type="ECO:0000313" key="3">
    <source>
        <dbReference type="Proteomes" id="UP000525987"/>
    </source>
</evidence>
<dbReference type="AlphaFoldDB" id="A0A7W5G4N5"/>
<dbReference type="GO" id="GO:0009279">
    <property type="term" value="C:cell outer membrane"/>
    <property type="evidence" value="ECO:0007669"/>
    <property type="project" value="InterPro"/>
</dbReference>
<proteinExistence type="predicted"/>
<gene>
    <name evidence="2" type="ORF">FHR96_001161</name>
</gene>
<feature type="chain" id="PRO_5030623508" evidence="1">
    <location>
        <begin position="25"/>
        <end position="256"/>
    </location>
</feature>
<accession>A0A7W5G4N5</accession>